<accession>A0A7S9PSK9</accession>
<evidence type="ECO:0008006" key="4">
    <source>
        <dbReference type="Google" id="ProtNLM"/>
    </source>
</evidence>
<name>A0A7S9PSK9_EPIFF</name>
<evidence type="ECO:0000256" key="1">
    <source>
        <dbReference type="SAM" id="MobiDB-lite"/>
    </source>
</evidence>
<proteinExistence type="predicted"/>
<reference evidence="2 3" key="1">
    <citation type="journal article" date="2018" name="PLoS Genet.">
        <title>Repeat elements organise 3D genome structure and mediate transcription in the filamentous fungus Epichloe festucae.</title>
        <authorList>
            <person name="Winter D.J."/>
            <person name="Ganley A.R.D."/>
            <person name="Young C.A."/>
            <person name="Liachko I."/>
            <person name="Schardl C.L."/>
            <person name="Dupont P.Y."/>
            <person name="Berry D."/>
            <person name="Ram A."/>
            <person name="Scott B."/>
            <person name="Cox M.P."/>
        </authorList>
    </citation>
    <scope>NUCLEOTIDE SEQUENCE [LARGE SCALE GENOMIC DNA]</scope>
    <source>
        <strain evidence="2 3">Fl1</strain>
    </source>
</reference>
<dbReference type="EMBL" id="CP031385">
    <property type="protein sequence ID" value="QPG94638.1"/>
    <property type="molecule type" value="Genomic_DNA"/>
</dbReference>
<evidence type="ECO:0000313" key="3">
    <source>
        <dbReference type="Proteomes" id="UP000594364"/>
    </source>
</evidence>
<dbReference type="Proteomes" id="UP000594364">
    <property type="component" value="Chromosome 1"/>
</dbReference>
<protein>
    <recommendedName>
        <fullName evidence="4">MYND-type zinc finger protein samB</fullName>
    </recommendedName>
</protein>
<dbReference type="OrthoDB" id="432970at2759"/>
<organism evidence="2 3">
    <name type="scientific">Epichloe festucae (strain Fl1)</name>
    <dbReference type="NCBI Taxonomy" id="877507"/>
    <lineage>
        <taxon>Eukaryota</taxon>
        <taxon>Fungi</taxon>
        <taxon>Dikarya</taxon>
        <taxon>Ascomycota</taxon>
        <taxon>Pezizomycotina</taxon>
        <taxon>Sordariomycetes</taxon>
        <taxon>Hypocreomycetidae</taxon>
        <taxon>Hypocreales</taxon>
        <taxon>Clavicipitaceae</taxon>
        <taxon>Epichloe</taxon>
    </lineage>
</organism>
<feature type="region of interest" description="Disordered" evidence="1">
    <location>
        <begin position="1"/>
        <end position="51"/>
    </location>
</feature>
<keyword evidence="3" id="KW-1185">Reference proteome</keyword>
<evidence type="ECO:0000313" key="2">
    <source>
        <dbReference type="EMBL" id="QPG94638.1"/>
    </source>
</evidence>
<dbReference type="AlphaFoldDB" id="A0A7S9PSK9"/>
<sequence length="197" mass="21134">MASGCAKTAKKADWKVHKKTCGRQAPGAAPSPQSSASANVSPPKGLEGGIAEPFTRLDNGTWLHDRPEKDVYGLLIDAYRLRMDDIYNMEGEIDADSLYGGAPNGSTKKRECEQLGVTAGQWFDLGASVEKGDIIEHYGESTFPMQLRMFAEAVYGTAPGGTSGGAMRQMMMMMEQGGATGGMQASHLDMANMFGRR</sequence>
<gene>
    <name evidence="2" type="ORF">C2857_006597</name>
</gene>
<feature type="compositionally biased region" description="Low complexity" evidence="1">
    <location>
        <begin position="25"/>
        <end position="43"/>
    </location>
</feature>